<gene>
    <name evidence="1" type="ORF">LCGC14_0922910</name>
</gene>
<feature type="non-terminal residue" evidence="1">
    <location>
        <position position="1"/>
    </location>
</feature>
<comment type="caution">
    <text evidence="1">The sequence shown here is derived from an EMBL/GenBank/DDBJ whole genome shotgun (WGS) entry which is preliminary data.</text>
</comment>
<dbReference type="EMBL" id="LAZR01003128">
    <property type="protein sequence ID" value="KKN21663.1"/>
    <property type="molecule type" value="Genomic_DNA"/>
</dbReference>
<accession>A0A0F9RWQ7</accession>
<dbReference type="AlphaFoldDB" id="A0A0F9RWQ7"/>
<protein>
    <submittedName>
        <fullName evidence="1">Uncharacterized protein</fullName>
    </submittedName>
</protein>
<name>A0A0F9RWQ7_9ZZZZ</name>
<proteinExistence type="predicted"/>
<organism evidence="1">
    <name type="scientific">marine sediment metagenome</name>
    <dbReference type="NCBI Taxonomy" id="412755"/>
    <lineage>
        <taxon>unclassified sequences</taxon>
        <taxon>metagenomes</taxon>
        <taxon>ecological metagenomes</taxon>
    </lineage>
</organism>
<evidence type="ECO:0000313" key="1">
    <source>
        <dbReference type="EMBL" id="KKN21663.1"/>
    </source>
</evidence>
<sequence>ANIRSTGGVLAGWSGVIELINQTANSSCSGVCIVDCRDYDDYDNLQSQRIILPVLASLMGMPRIPVDFLTRSRVR</sequence>
<reference evidence="1" key="1">
    <citation type="journal article" date="2015" name="Nature">
        <title>Complex archaea that bridge the gap between prokaryotes and eukaryotes.</title>
        <authorList>
            <person name="Spang A."/>
            <person name="Saw J.H."/>
            <person name="Jorgensen S.L."/>
            <person name="Zaremba-Niedzwiedzka K."/>
            <person name="Martijn J."/>
            <person name="Lind A.E."/>
            <person name="van Eijk R."/>
            <person name="Schleper C."/>
            <person name="Guy L."/>
            <person name="Ettema T.J."/>
        </authorList>
    </citation>
    <scope>NUCLEOTIDE SEQUENCE</scope>
</reference>